<keyword evidence="4 8" id="KW-0808">Transferase</keyword>
<dbReference type="SUPFAM" id="SSF47384">
    <property type="entry name" value="Homodimeric domain of signal transducing histidine kinase"/>
    <property type="match status" value="1"/>
</dbReference>
<dbReference type="OrthoDB" id="573511at2"/>
<dbReference type="Proteomes" id="UP000271624">
    <property type="component" value="Unassembled WGS sequence"/>
</dbReference>
<keyword evidence="8" id="KW-0723">Serine/threonine-protein kinase</keyword>
<dbReference type="SUPFAM" id="SSF48452">
    <property type="entry name" value="TPR-like"/>
    <property type="match status" value="2"/>
</dbReference>
<dbReference type="InterPro" id="IPR000719">
    <property type="entry name" value="Prot_kinase_dom"/>
</dbReference>
<evidence type="ECO:0000256" key="4">
    <source>
        <dbReference type="ARBA" id="ARBA00022777"/>
    </source>
</evidence>
<dbReference type="InterPro" id="IPR053159">
    <property type="entry name" value="Hybrid_Histidine_Kinase"/>
</dbReference>
<dbReference type="InterPro" id="IPR003661">
    <property type="entry name" value="HisK_dim/P_dom"/>
</dbReference>
<evidence type="ECO:0000313" key="8">
    <source>
        <dbReference type="EMBL" id="RUS94387.1"/>
    </source>
</evidence>
<dbReference type="SMART" id="SM00065">
    <property type="entry name" value="GAF"/>
    <property type="match status" value="1"/>
</dbReference>
<reference evidence="8" key="1">
    <citation type="submission" date="2018-12" db="EMBL/GenBank/DDBJ databases">
        <authorList>
            <person name="Will S."/>
            <person name="Neumann-Schaal M."/>
            <person name="Henke P."/>
        </authorList>
    </citation>
    <scope>NUCLEOTIDE SEQUENCE</scope>
    <source>
        <strain evidence="8">PCC 7102</strain>
    </source>
</reference>
<dbReference type="InterPro" id="IPR005467">
    <property type="entry name" value="His_kinase_dom"/>
</dbReference>
<dbReference type="SUPFAM" id="SSF55874">
    <property type="entry name" value="ATPase domain of HSP90 chaperone/DNA topoisomerase II/histidine kinase"/>
    <property type="match status" value="1"/>
</dbReference>
<dbReference type="PROSITE" id="PS50011">
    <property type="entry name" value="PROTEIN_KINASE_DOM"/>
    <property type="match status" value="1"/>
</dbReference>
<dbReference type="Gene3D" id="3.30.450.40">
    <property type="match status" value="1"/>
</dbReference>
<dbReference type="PROSITE" id="PS50109">
    <property type="entry name" value="HIS_KIN"/>
    <property type="match status" value="1"/>
</dbReference>
<dbReference type="InterPro" id="IPR011009">
    <property type="entry name" value="Kinase-like_dom_sf"/>
</dbReference>
<sequence length="1794" mass="203335">MMKLLGYSILEQIHAGKRTLVYRGIRNADQMPVIVKILSSKYPTVQEITSIKHEYKITKNLELPGIVTPYALESYSSGFALVLEDFAGIPLKKALSISNLTLIDILNIGIKIIKVINQIHSNHIIHKDINPQNIIINLDKKIVKVTDFSIATQLSKEQPNICNYDVIEGTLAYISPEQTGRMNRALDYRSDFYSFGVTLYEMLVGELPFSTTDPMELVHSHIAKIPVSPCNKNTNIPKAVSDIVMKLLSKTAEDRYQTALGIQADLERCLQFLEESNYVPNFTIGQQDFSTQLLIPQKLYGREQEVAMLIQAFERVSHGATELMLVGGYSGIGKSSLVSSIHKPIVKQNGYFIAGKFDQFQRDVPYVSLIQAFRGLVQQILTQSHDKIEEWRQKLLQAFGNNGQVVIDVIPEVELIVGKQPPIPVLGANESQYRFNRVFKEFVRIFATHEHPLVIFLDDLQWADVASLNLINLIVTDTSIEYLLVIGAYRDNEVNPAHPFMLTIDDIRSHHGTINTIILKNLELTDVNALLSETFNCSPEKSLSLAELCMSKTDANPFFLTQLLKSLFHSELVKFNLRTYEWEWDIQEITLAAITDNVVELMIGKISNLSVPTQNILKLAACIGNRFNLTVLATVNKNSHFITASQLWEAIQSGLILPLSDTYKTPRVLEEFDEVIEYRFLHDRVQQAAYALIPEENKKIVHLEIGRLLLASNNQDIEDTIFDIVSHLNIGQDLITSQREKIKLAELNLIAAKKAKASTAYTTSIKLLEKGIKLLSSPNWNNNYELTFKLYRELAECKYLTGNFQEAEELFKIILENSSCIFDKAEIYQLKMNCDMTQGNFSNGIHSGYEALKLFDLHLPESEQELEIILQQEFKQVELNLNKRNIADLFNAAEMTKRYQQVRISILIHLWTLAYIAAKSNLLDTAAVKLVNLSLQYGNANTSSFGYAIYGMILGIQGDYSNAYEFGSLAVKLNEKYNHPGLVGKVYNIFCHMHNPYKNHLKTNIPLYKKSYLACMESGDLLYGVWAIYFLVYTQFVIGTQLDKVSEQVSKYLISAQQIQDQNMILAFLSLQHTIWRLQGITTKKNAYHDELFHEEEALKFWQSNSFDSGINWHSYLKIQLLYLNSDYTEACNIAKQAEEKLIASFGFFTVTEYNFYYSLSLAAIYPTASAAEKEEIITKLSSNQEKMKLWADNCPDNYLHKYLLVKAEIARITNNQLEAIHLYDDAIEAAQASEYIQNLAIANELAAKFYLEMGKVKLARPYFADADYYYTRWGALSKVQDLEARYSEFITTAPCRDVINRVSTINHTTTSGNNSNFLDLASIIKASQTLASEIVKDKLLDKLIKIVIENTGADYGLLITVEDDKLFIEAAGFAEQDEVLVKRVPFNQTSLQAPSKIINYVQLTQSSIVLTNATQEELYAEDDYIQKNKPLSILCTSILHQGKLIGIIYLENSLAAGAFTSQRLEVLKLLCSQISISLQNARLYENLDNLVVERTQELQEKNTSLKEQAVHLEQTLHSLKCTQNQLIQNEKMSSLGQLVAGVAHEINNPVNFIHGNLSHLTNYALDLLKLLNLYQHHFPNPPLEIQTEAEEIDLDFLKNDFVKIVQSMQVGTKRIRDIVLSLRNFSRLDEAEFKQVDIHEGIDSTLMILQHNFKTKSGDEIQVIKDYSNLLLVDCYPGQLNQVFMNIIANGIDALEECADKPNYKPTIIIHTQLTLENNVLISITDNGIGIPEELRHQLFDPFFTTKEVGKGTGLGLSISYQIIVEKHGGKLWCDSAPGKGTKFFIEIPSSHR</sequence>
<keyword evidence="4 8" id="KW-0418">Kinase</keyword>
<dbReference type="GO" id="GO:0005524">
    <property type="term" value="F:ATP binding"/>
    <property type="evidence" value="ECO:0007669"/>
    <property type="project" value="InterPro"/>
</dbReference>
<dbReference type="InterPro" id="IPR041664">
    <property type="entry name" value="AAA_16"/>
</dbReference>
<keyword evidence="5" id="KW-0902">Two-component regulatory system</keyword>
<dbReference type="SUPFAM" id="SSF52540">
    <property type="entry name" value="P-loop containing nucleoside triphosphate hydrolases"/>
    <property type="match status" value="1"/>
</dbReference>
<evidence type="ECO:0000256" key="5">
    <source>
        <dbReference type="ARBA" id="ARBA00023012"/>
    </source>
</evidence>
<dbReference type="InterPro" id="IPR036097">
    <property type="entry name" value="HisK_dim/P_sf"/>
</dbReference>
<dbReference type="InterPro" id="IPR004358">
    <property type="entry name" value="Sig_transdc_His_kin-like_C"/>
</dbReference>
<dbReference type="SMART" id="SM00388">
    <property type="entry name" value="HisKA"/>
    <property type="match status" value="1"/>
</dbReference>
<evidence type="ECO:0000256" key="2">
    <source>
        <dbReference type="ARBA" id="ARBA00012438"/>
    </source>
</evidence>
<evidence type="ECO:0000259" key="7">
    <source>
        <dbReference type="PROSITE" id="PS50109"/>
    </source>
</evidence>
<accession>A0A433UKL4</accession>
<dbReference type="InterPro" id="IPR036890">
    <property type="entry name" value="HATPase_C_sf"/>
</dbReference>
<dbReference type="GO" id="GO:0000155">
    <property type="term" value="F:phosphorelay sensor kinase activity"/>
    <property type="evidence" value="ECO:0007669"/>
    <property type="project" value="InterPro"/>
</dbReference>
<dbReference type="SUPFAM" id="SSF56112">
    <property type="entry name" value="Protein kinase-like (PK-like)"/>
    <property type="match status" value="1"/>
</dbReference>
<dbReference type="GO" id="GO:0004674">
    <property type="term" value="F:protein serine/threonine kinase activity"/>
    <property type="evidence" value="ECO:0007669"/>
    <property type="project" value="UniProtKB-KW"/>
</dbReference>
<comment type="caution">
    <text evidence="8">The sequence shown here is derived from an EMBL/GenBank/DDBJ whole genome shotgun (WGS) entry which is preliminary data.</text>
</comment>
<dbReference type="PANTHER" id="PTHR43642:SF1">
    <property type="entry name" value="HYBRID SIGNAL TRANSDUCTION HISTIDINE KINASE G"/>
    <property type="match status" value="1"/>
</dbReference>
<dbReference type="Gene3D" id="1.10.287.130">
    <property type="match status" value="1"/>
</dbReference>
<dbReference type="Gene3D" id="3.30.565.10">
    <property type="entry name" value="Histidine kinase-like ATPase, C-terminal domain"/>
    <property type="match status" value="1"/>
</dbReference>
<dbReference type="SUPFAM" id="SSF55781">
    <property type="entry name" value="GAF domain-like"/>
    <property type="match status" value="1"/>
</dbReference>
<dbReference type="InterPro" id="IPR027417">
    <property type="entry name" value="P-loop_NTPase"/>
</dbReference>
<dbReference type="Gene3D" id="3.40.50.300">
    <property type="entry name" value="P-loop containing nucleotide triphosphate hydrolases"/>
    <property type="match status" value="1"/>
</dbReference>
<dbReference type="Gene3D" id="3.30.200.20">
    <property type="entry name" value="Phosphorylase Kinase, domain 1"/>
    <property type="match status" value="1"/>
</dbReference>
<dbReference type="InterPro" id="IPR003594">
    <property type="entry name" value="HATPase_dom"/>
</dbReference>
<dbReference type="InterPro" id="IPR029016">
    <property type="entry name" value="GAF-like_dom_sf"/>
</dbReference>
<keyword evidence="3" id="KW-0597">Phosphoprotein</keyword>
<dbReference type="InterPro" id="IPR003018">
    <property type="entry name" value="GAF"/>
</dbReference>
<evidence type="ECO:0000313" key="9">
    <source>
        <dbReference type="Proteomes" id="UP000271624"/>
    </source>
</evidence>
<dbReference type="Gene3D" id="1.10.510.10">
    <property type="entry name" value="Transferase(Phosphotransferase) domain 1"/>
    <property type="match status" value="1"/>
</dbReference>
<gene>
    <name evidence="8" type="ORF">DSM106972_093720</name>
</gene>
<dbReference type="Pfam" id="PF02518">
    <property type="entry name" value="HATPase_c"/>
    <property type="match status" value="1"/>
</dbReference>
<dbReference type="CDD" id="cd00082">
    <property type="entry name" value="HisKA"/>
    <property type="match status" value="1"/>
</dbReference>
<dbReference type="SMART" id="SM00387">
    <property type="entry name" value="HATPase_c"/>
    <property type="match status" value="1"/>
</dbReference>
<feature type="domain" description="Histidine kinase" evidence="7">
    <location>
        <begin position="1542"/>
        <end position="1793"/>
    </location>
</feature>
<dbReference type="EMBL" id="RSCL01000049">
    <property type="protein sequence ID" value="RUS94387.1"/>
    <property type="molecule type" value="Genomic_DNA"/>
</dbReference>
<feature type="domain" description="Protein kinase" evidence="6">
    <location>
        <begin position="7"/>
        <end position="273"/>
    </location>
</feature>
<name>A0A433UKL4_9CYAN</name>
<evidence type="ECO:0000256" key="1">
    <source>
        <dbReference type="ARBA" id="ARBA00000085"/>
    </source>
</evidence>
<dbReference type="PANTHER" id="PTHR43642">
    <property type="entry name" value="HYBRID SIGNAL TRANSDUCTION HISTIDINE KINASE G"/>
    <property type="match status" value="1"/>
</dbReference>
<evidence type="ECO:0000256" key="3">
    <source>
        <dbReference type="ARBA" id="ARBA00022553"/>
    </source>
</evidence>
<reference evidence="8" key="2">
    <citation type="journal article" date="2019" name="Genome Biol. Evol.">
        <title>Day and night: Metabolic profiles and evolutionary relationships of six axenic non-marine cyanobacteria.</title>
        <authorList>
            <person name="Will S.E."/>
            <person name="Henke P."/>
            <person name="Boedeker C."/>
            <person name="Huang S."/>
            <person name="Brinkmann H."/>
            <person name="Rohde M."/>
            <person name="Jarek M."/>
            <person name="Friedl T."/>
            <person name="Seufert S."/>
            <person name="Schumacher M."/>
            <person name="Overmann J."/>
            <person name="Neumann-Schaal M."/>
            <person name="Petersen J."/>
        </authorList>
    </citation>
    <scope>NUCLEOTIDE SEQUENCE [LARGE SCALE GENOMIC DNA]</scope>
    <source>
        <strain evidence="8">PCC 7102</strain>
    </source>
</reference>
<proteinExistence type="predicted"/>
<dbReference type="Pfam" id="PF25503">
    <property type="entry name" value="TPR_CHK1"/>
    <property type="match status" value="1"/>
</dbReference>
<dbReference type="RefSeq" id="WP_127087299.1">
    <property type="nucleotide sequence ID" value="NZ_RSCL01000049.1"/>
</dbReference>
<protein>
    <recommendedName>
        <fullName evidence="2">histidine kinase</fullName>
        <ecNumber evidence="2">2.7.13.3</ecNumber>
    </recommendedName>
</protein>
<organism evidence="8 9">
    <name type="scientific">Dulcicalothrix desertica PCC 7102</name>
    <dbReference type="NCBI Taxonomy" id="232991"/>
    <lineage>
        <taxon>Bacteria</taxon>
        <taxon>Bacillati</taxon>
        <taxon>Cyanobacteriota</taxon>
        <taxon>Cyanophyceae</taxon>
        <taxon>Nostocales</taxon>
        <taxon>Calotrichaceae</taxon>
        <taxon>Dulcicalothrix</taxon>
    </lineage>
</organism>
<dbReference type="InterPro" id="IPR011990">
    <property type="entry name" value="TPR-like_helical_dom_sf"/>
</dbReference>
<dbReference type="PRINTS" id="PR00344">
    <property type="entry name" value="BCTRLSENSOR"/>
</dbReference>
<dbReference type="Pfam" id="PF13191">
    <property type="entry name" value="AAA_16"/>
    <property type="match status" value="1"/>
</dbReference>
<comment type="catalytic activity">
    <reaction evidence="1">
        <text>ATP + protein L-histidine = ADP + protein N-phospho-L-histidine.</text>
        <dbReference type="EC" id="2.7.13.3"/>
    </reaction>
</comment>
<dbReference type="CDD" id="cd14014">
    <property type="entry name" value="STKc_PknB_like"/>
    <property type="match status" value="1"/>
</dbReference>
<dbReference type="Pfam" id="PF00069">
    <property type="entry name" value="Pkinase"/>
    <property type="match status" value="1"/>
</dbReference>
<keyword evidence="9" id="KW-1185">Reference proteome</keyword>
<dbReference type="EC" id="2.7.13.3" evidence="2"/>
<evidence type="ECO:0000259" key="6">
    <source>
        <dbReference type="PROSITE" id="PS50011"/>
    </source>
</evidence>
<dbReference type="Pfam" id="PF01590">
    <property type="entry name" value="GAF"/>
    <property type="match status" value="1"/>
</dbReference>